<dbReference type="PIRSF" id="PIRSF037112">
    <property type="entry name" value="Antirestriction_ArdC"/>
    <property type="match status" value="1"/>
</dbReference>
<evidence type="ECO:0000259" key="2">
    <source>
        <dbReference type="Pfam" id="PF18818"/>
    </source>
</evidence>
<keyword evidence="4" id="KW-1185">Reference proteome</keyword>
<dbReference type="EMBL" id="BMJS01000084">
    <property type="protein sequence ID" value="GGG08947.1"/>
    <property type="molecule type" value="Genomic_DNA"/>
</dbReference>
<evidence type="ECO:0000313" key="3">
    <source>
        <dbReference type="EMBL" id="GGG08947.1"/>
    </source>
</evidence>
<protein>
    <recommendedName>
        <fullName evidence="5">Antirestriction protein ArdC</fullName>
    </recommendedName>
</protein>
<evidence type="ECO:0000259" key="1">
    <source>
        <dbReference type="Pfam" id="PF08401"/>
    </source>
</evidence>
<proteinExistence type="predicted"/>
<gene>
    <name evidence="3" type="ORF">GCM10010995_28170</name>
</gene>
<accession>A0A8J3EAB4</accession>
<dbReference type="InterPro" id="IPR017113">
    <property type="entry name" value="Antirestriction_ArdC"/>
</dbReference>
<organism evidence="3 4">
    <name type="scientific">Cysteiniphilum litorale</name>
    <dbReference type="NCBI Taxonomy" id="2056700"/>
    <lineage>
        <taxon>Bacteria</taxon>
        <taxon>Pseudomonadati</taxon>
        <taxon>Pseudomonadota</taxon>
        <taxon>Gammaproteobacteria</taxon>
        <taxon>Thiotrichales</taxon>
        <taxon>Fastidiosibacteraceae</taxon>
        <taxon>Cysteiniphilum</taxon>
    </lineage>
</organism>
<name>A0A8J3EAB4_9GAMM</name>
<comment type="caution">
    <text evidence="3">The sequence shown here is derived from an EMBL/GenBank/DDBJ whole genome shotgun (WGS) entry which is preliminary data.</text>
</comment>
<feature type="domain" description="N-terminal" evidence="1">
    <location>
        <begin position="8"/>
        <end position="135"/>
    </location>
</feature>
<evidence type="ECO:0000313" key="4">
    <source>
        <dbReference type="Proteomes" id="UP000636949"/>
    </source>
</evidence>
<dbReference type="Pfam" id="PF08401">
    <property type="entry name" value="ArdcN"/>
    <property type="match status" value="1"/>
</dbReference>
<dbReference type="RefSeq" id="WP_170137240.1">
    <property type="nucleotide sequence ID" value="NZ_BMJS01000084.1"/>
</dbReference>
<dbReference type="InterPro" id="IPR041459">
    <property type="entry name" value="MPTase-PolyVal"/>
</dbReference>
<reference evidence="3" key="2">
    <citation type="submission" date="2020-09" db="EMBL/GenBank/DDBJ databases">
        <authorList>
            <person name="Sun Q."/>
            <person name="Zhou Y."/>
        </authorList>
    </citation>
    <scope>NUCLEOTIDE SEQUENCE</scope>
    <source>
        <strain evidence="3">CGMCC 1.15758</strain>
    </source>
</reference>
<dbReference type="Pfam" id="PF18818">
    <property type="entry name" value="MPTase-PolyVal"/>
    <property type="match status" value="1"/>
</dbReference>
<reference evidence="3" key="1">
    <citation type="journal article" date="2014" name="Int. J. Syst. Evol. Microbiol.">
        <title>Complete genome sequence of Corynebacterium casei LMG S-19264T (=DSM 44701T), isolated from a smear-ripened cheese.</title>
        <authorList>
            <consortium name="US DOE Joint Genome Institute (JGI-PGF)"/>
            <person name="Walter F."/>
            <person name="Albersmeier A."/>
            <person name="Kalinowski J."/>
            <person name="Ruckert C."/>
        </authorList>
    </citation>
    <scope>NUCLEOTIDE SEQUENCE</scope>
    <source>
        <strain evidence="3">CGMCC 1.15758</strain>
    </source>
</reference>
<dbReference type="InterPro" id="IPR013610">
    <property type="entry name" value="ArdC_N"/>
</dbReference>
<feature type="domain" description="Polyvalent protein metallopeptidase" evidence="2">
    <location>
        <begin position="157"/>
        <end position="269"/>
    </location>
</feature>
<sequence>MTKQSYNDFVSDIAQSIKEIIKNGGATWKDVFNREGCAKLPVNAKGNLYSGVNVLNLYMTQLKSNYKSNQWLTFKQIKALNGSVNKGEKSSRVFFFTTYDKEKIAQDDFNTGDRVIKKGDAYETTILCPKYYPVFNLSQTTLAEIENAVVFDDDLQGVIDAQDVEIITHDQGQAYYMPSLDIIKMPSSKYFNSEENYKAVLLHELAHSTMHKKRLNRSVDLSCKLSYAKEELVAELSSAMLSAHFGIKTDLQNHASYIDSWLRNLTDEDFNEAVRQSAKVLNYLLGTNLKAVSDGGSETARAA</sequence>
<dbReference type="GO" id="GO:0003697">
    <property type="term" value="F:single-stranded DNA binding"/>
    <property type="evidence" value="ECO:0007669"/>
    <property type="project" value="InterPro"/>
</dbReference>
<dbReference type="Proteomes" id="UP000636949">
    <property type="component" value="Unassembled WGS sequence"/>
</dbReference>
<evidence type="ECO:0008006" key="5">
    <source>
        <dbReference type="Google" id="ProtNLM"/>
    </source>
</evidence>
<dbReference type="AlphaFoldDB" id="A0A8J3EAB4"/>